<dbReference type="AlphaFoldDB" id="A0AA39CA97"/>
<dbReference type="InterPro" id="IPR006578">
    <property type="entry name" value="MADF-dom"/>
</dbReference>
<feature type="domain" description="MADF" evidence="1">
    <location>
        <begin position="35"/>
        <end position="127"/>
    </location>
</feature>
<dbReference type="EMBL" id="JAQQBS010001423">
    <property type="protein sequence ID" value="KAK0160824.1"/>
    <property type="molecule type" value="Genomic_DNA"/>
</dbReference>
<comment type="caution">
    <text evidence="2">The sequence shown here is derived from an EMBL/GenBank/DDBJ whole genome shotgun (WGS) entry which is preliminary data.</text>
</comment>
<evidence type="ECO:0000313" key="3">
    <source>
        <dbReference type="Proteomes" id="UP001168990"/>
    </source>
</evidence>
<evidence type="ECO:0000259" key="1">
    <source>
        <dbReference type="PROSITE" id="PS51029"/>
    </source>
</evidence>
<dbReference type="PANTHER" id="PTHR12243">
    <property type="entry name" value="MADF DOMAIN TRANSCRIPTION FACTOR"/>
    <property type="match status" value="1"/>
</dbReference>
<dbReference type="PANTHER" id="PTHR12243:SF67">
    <property type="entry name" value="COREPRESSOR OF PANGOLIN, ISOFORM A-RELATED"/>
    <property type="match status" value="1"/>
</dbReference>
<evidence type="ECO:0000313" key="2">
    <source>
        <dbReference type="EMBL" id="KAK0160824.1"/>
    </source>
</evidence>
<sequence length="319" mass="36761">MSENNDHEYSVQMLEEIVDNEYDEAEVDEKGSDELLINAVRSHPNLYDSSLKEYKDAGMKENSWIEVASMLNMPVTTCQTRWLRLRERFSREKRLQEMDARKKDGGASRRPVFPLYNDLMFLEKHVKRRRSYSRKANRLAAKRRAIFVPVTSVCLTDLSSNRTHQLISRTNSNTNNFQYQSIEKDPKKTHVVLSSPPPLVCGNSTNMHSFISKESTQIPVMPSASNSEINQYLGKTDNKESTYLESSLLILINKLQNYLANVPVRPSDHDSCNQHDLAADRTFGELIIAELRKFPEAEKKKRQKAILEILYSQDDLDVT</sequence>
<accession>A0AA39CA97</accession>
<dbReference type="GO" id="GO:0005667">
    <property type="term" value="C:transcription regulator complex"/>
    <property type="evidence" value="ECO:0007669"/>
    <property type="project" value="TreeGrafter"/>
</dbReference>
<keyword evidence="3" id="KW-1185">Reference proteome</keyword>
<name>A0AA39CA97_9HYME</name>
<dbReference type="GO" id="GO:0006357">
    <property type="term" value="P:regulation of transcription by RNA polymerase II"/>
    <property type="evidence" value="ECO:0007669"/>
    <property type="project" value="TreeGrafter"/>
</dbReference>
<dbReference type="Pfam" id="PF10545">
    <property type="entry name" value="MADF_DNA_bdg"/>
    <property type="match status" value="1"/>
</dbReference>
<dbReference type="GO" id="GO:0005634">
    <property type="term" value="C:nucleus"/>
    <property type="evidence" value="ECO:0007669"/>
    <property type="project" value="TreeGrafter"/>
</dbReference>
<reference evidence="2" key="1">
    <citation type="journal article" date="2023" name="bioRxiv">
        <title>Scaffold-level genome assemblies of two parasitoid biocontrol wasps reveal the parthenogenesis mechanism and an associated novel virus.</title>
        <authorList>
            <person name="Inwood S."/>
            <person name="Skelly J."/>
            <person name="Guhlin J."/>
            <person name="Harrop T."/>
            <person name="Goldson S."/>
            <person name="Dearden P."/>
        </authorList>
    </citation>
    <scope>NUCLEOTIDE SEQUENCE</scope>
    <source>
        <strain evidence="2">Irish</strain>
        <tissue evidence="2">Whole body</tissue>
    </source>
</reference>
<dbReference type="Proteomes" id="UP001168990">
    <property type="component" value="Unassembled WGS sequence"/>
</dbReference>
<protein>
    <recommendedName>
        <fullName evidence="1">MADF domain-containing protein</fullName>
    </recommendedName>
</protein>
<dbReference type="SMART" id="SM00595">
    <property type="entry name" value="MADF"/>
    <property type="match status" value="1"/>
</dbReference>
<organism evidence="2 3">
    <name type="scientific">Microctonus aethiopoides</name>
    <dbReference type="NCBI Taxonomy" id="144406"/>
    <lineage>
        <taxon>Eukaryota</taxon>
        <taxon>Metazoa</taxon>
        <taxon>Ecdysozoa</taxon>
        <taxon>Arthropoda</taxon>
        <taxon>Hexapoda</taxon>
        <taxon>Insecta</taxon>
        <taxon>Pterygota</taxon>
        <taxon>Neoptera</taxon>
        <taxon>Endopterygota</taxon>
        <taxon>Hymenoptera</taxon>
        <taxon>Apocrita</taxon>
        <taxon>Ichneumonoidea</taxon>
        <taxon>Braconidae</taxon>
        <taxon>Euphorinae</taxon>
        <taxon>Microctonus</taxon>
    </lineage>
</organism>
<proteinExistence type="predicted"/>
<dbReference type="InterPro" id="IPR039353">
    <property type="entry name" value="TF_Adf1"/>
</dbReference>
<reference evidence="2" key="2">
    <citation type="submission" date="2023-03" db="EMBL/GenBank/DDBJ databases">
        <authorList>
            <person name="Inwood S.N."/>
            <person name="Skelly J.G."/>
            <person name="Guhlin J."/>
            <person name="Harrop T.W.R."/>
            <person name="Goldson S.G."/>
            <person name="Dearden P.K."/>
        </authorList>
    </citation>
    <scope>NUCLEOTIDE SEQUENCE</scope>
    <source>
        <strain evidence="2">Irish</strain>
        <tissue evidence="2">Whole body</tissue>
    </source>
</reference>
<dbReference type="PROSITE" id="PS51029">
    <property type="entry name" value="MADF"/>
    <property type="match status" value="1"/>
</dbReference>
<gene>
    <name evidence="2" type="ORF">PV328_008191</name>
</gene>